<organism evidence="2 3">
    <name type="scientific">Mycena albidolilacea</name>
    <dbReference type="NCBI Taxonomy" id="1033008"/>
    <lineage>
        <taxon>Eukaryota</taxon>
        <taxon>Fungi</taxon>
        <taxon>Dikarya</taxon>
        <taxon>Basidiomycota</taxon>
        <taxon>Agaricomycotina</taxon>
        <taxon>Agaricomycetes</taxon>
        <taxon>Agaricomycetidae</taxon>
        <taxon>Agaricales</taxon>
        <taxon>Marasmiineae</taxon>
        <taxon>Mycenaceae</taxon>
        <taxon>Mycena</taxon>
    </lineage>
</organism>
<reference evidence="2" key="1">
    <citation type="submission" date="2023-03" db="EMBL/GenBank/DDBJ databases">
        <title>Massive genome expansion in bonnet fungi (Mycena s.s.) driven by repeated elements and novel gene families across ecological guilds.</title>
        <authorList>
            <consortium name="Lawrence Berkeley National Laboratory"/>
            <person name="Harder C.B."/>
            <person name="Miyauchi S."/>
            <person name="Viragh M."/>
            <person name="Kuo A."/>
            <person name="Thoen E."/>
            <person name="Andreopoulos B."/>
            <person name="Lu D."/>
            <person name="Skrede I."/>
            <person name="Drula E."/>
            <person name="Henrissat B."/>
            <person name="Morin E."/>
            <person name="Kohler A."/>
            <person name="Barry K."/>
            <person name="LaButti K."/>
            <person name="Morin E."/>
            <person name="Salamov A."/>
            <person name="Lipzen A."/>
            <person name="Mereny Z."/>
            <person name="Hegedus B."/>
            <person name="Baldrian P."/>
            <person name="Stursova M."/>
            <person name="Weitz H."/>
            <person name="Taylor A."/>
            <person name="Grigoriev I.V."/>
            <person name="Nagy L.G."/>
            <person name="Martin F."/>
            <person name="Kauserud H."/>
        </authorList>
    </citation>
    <scope>NUCLEOTIDE SEQUENCE</scope>
    <source>
        <strain evidence="2">CBHHK002</strain>
    </source>
</reference>
<keyword evidence="3" id="KW-1185">Reference proteome</keyword>
<accession>A0AAD6Z2C6</accession>
<sequence length="315" mass="34073">MDLKIFESGAGVTSFEWLFSFPHPAATWLLFRTHLSHKHLGILHAYSCPIPVSASRVLARNRPSSTSHKQFRSGRRTSFEHASTAPICVRDTPPDGTQLRCDITPMDAHTAQARVGDVVRAVARHKSQLLASCTTASLPSTPRSRAPPPPCRTAMDACPSTRYARTSLSTPSPAGAPGRHCPHPKTPSLPLAPLPAADPEFTFANGSDGALSGVLDEYSPTRKSLREFGRASSPASRTGRASHPTTTFSVRTSAQWVSKSGTYASNRMSRLMSFQATCLARMGHLRRRRLAQHGAFCSPPTTTESTLLNGTQPHI</sequence>
<feature type="region of interest" description="Disordered" evidence="1">
    <location>
        <begin position="227"/>
        <end position="247"/>
    </location>
</feature>
<feature type="region of interest" description="Disordered" evidence="1">
    <location>
        <begin position="295"/>
        <end position="315"/>
    </location>
</feature>
<proteinExistence type="predicted"/>
<feature type="region of interest" description="Disordered" evidence="1">
    <location>
        <begin position="164"/>
        <end position="183"/>
    </location>
</feature>
<evidence type="ECO:0000256" key="1">
    <source>
        <dbReference type="SAM" id="MobiDB-lite"/>
    </source>
</evidence>
<comment type="caution">
    <text evidence="2">The sequence shown here is derived from an EMBL/GenBank/DDBJ whole genome shotgun (WGS) entry which is preliminary data.</text>
</comment>
<gene>
    <name evidence="2" type="ORF">DFH08DRAFT_902844</name>
</gene>
<dbReference type="EMBL" id="JARIHO010000098">
    <property type="protein sequence ID" value="KAJ7304817.1"/>
    <property type="molecule type" value="Genomic_DNA"/>
</dbReference>
<dbReference type="AlphaFoldDB" id="A0AAD6Z2C6"/>
<name>A0AAD6Z2C6_9AGAR</name>
<evidence type="ECO:0000313" key="3">
    <source>
        <dbReference type="Proteomes" id="UP001218218"/>
    </source>
</evidence>
<dbReference type="Proteomes" id="UP001218218">
    <property type="component" value="Unassembled WGS sequence"/>
</dbReference>
<protein>
    <submittedName>
        <fullName evidence="2">Uncharacterized protein</fullName>
    </submittedName>
</protein>
<feature type="compositionally biased region" description="Polar residues" evidence="1">
    <location>
        <begin position="299"/>
        <end position="315"/>
    </location>
</feature>
<evidence type="ECO:0000313" key="2">
    <source>
        <dbReference type="EMBL" id="KAJ7304817.1"/>
    </source>
</evidence>